<keyword evidence="4 9" id="KW-0479">Metal-binding</keyword>
<proteinExistence type="inferred from homology"/>
<evidence type="ECO:0000256" key="3">
    <source>
        <dbReference type="ARBA" id="ARBA00022617"/>
    </source>
</evidence>
<reference evidence="12 13" key="1">
    <citation type="journal article" date="2020" name="Nat. Food">
        <title>A phased Vanilla planifolia genome enables genetic improvement of flavour and production.</title>
        <authorList>
            <person name="Hasing T."/>
            <person name="Tang H."/>
            <person name="Brym M."/>
            <person name="Khazi F."/>
            <person name="Huang T."/>
            <person name="Chambers A.H."/>
        </authorList>
    </citation>
    <scope>NUCLEOTIDE SEQUENCE [LARGE SCALE GENOMIC DNA]</scope>
    <source>
        <tissue evidence="12">Leaf</tissue>
    </source>
</reference>
<sequence length="507" mass="55965">MAALVVACFLLCLLLHLLLRRLLPRCSSALPLPPGPLNFPILGSLPHIGSKHHSGLARLSRRFGPIMYLKLGTRNAIVVSSPSAARIFLKSLDSHFSNRPPGIISKSLAYDGLDMVFADYGPHWKLLRRLSTLHLLSPKAMARWAGVRRDEVRRMLLSIRNLGEIHKAVVLPDLLVCAMANVIGRIALSQRVFDEEGKEAKEFQEMVTELLVSSGTSSIGDLVPAIRWFDPLGTRKKMWRIHDRFDVMLNRLLAQHVATAGERLAKPDFLDLVAADGAAGGEPEHISKAAIKGFIADLFVAGTDTSAIVIEWAMTEMLRKPSILQRAQEEMERVVGRHRLLEESDIPNLPYLQAISKEALRLHPSTPLSIPHFASEPCEAGGYRIPGNSWLFVNIWAIGRNPDVWANPLEFDPERFLSGEMARVEPTGIDFEFIPFGAGRRVCAGKQMGMVMVQFILGSLVHSFDWSLPVGAVEIDMEEGTGLTLPKAVPLSAMASPRLKPAAYADE</sequence>
<dbReference type="GO" id="GO:0005506">
    <property type="term" value="F:iron ion binding"/>
    <property type="evidence" value="ECO:0007669"/>
    <property type="project" value="InterPro"/>
</dbReference>
<keyword evidence="5" id="KW-0521">NADP</keyword>
<evidence type="ECO:0000256" key="7">
    <source>
        <dbReference type="ARBA" id="ARBA00023004"/>
    </source>
</evidence>
<organism evidence="12 13">
    <name type="scientific">Vanilla planifolia</name>
    <name type="common">Vanilla</name>
    <dbReference type="NCBI Taxonomy" id="51239"/>
    <lineage>
        <taxon>Eukaryota</taxon>
        <taxon>Viridiplantae</taxon>
        <taxon>Streptophyta</taxon>
        <taxon>Embryophyta</taxon>
        <taxon>Tracheophyta</taxon>
        <taxon>Spermatophyta</taxon>
        <taxon>Magnoliopsida</taxon>
        <taxon>Liliopsida</taxon>
        <taxon>Asparagales</taxon>
        <taxon>Orchidaceae</taxon>
        <taxon>Vanilloideae</taxon>
        <taxon>Vanilleae</taxon>
        <taxon>Vanilla</taxon>
    </lineage>
</organism>
<comment type="cofactor">
    <cofactor evidence="1 9">
        <name>heme</name>
        <dbReference type="ChEBI" id="CHEBI:30413"/>
    </cofactor>
</comment>
<evidence type="ECO:0000256" key="9">
    <source>
        <dbReference type="PIRSR" id="PIRSR602401-1"/>
    </source>
</evidence>
<evidence type="ECO:0000256" key="6">
    <source>
        <dbReference type="ARBA" id="ARBA00023002"/>
    </source>
</evidence>
<feature type="signal peptide" evidence="11">
    <location>
        <begin position="1"/>
        <end position="29"/>
    </location>
</feature>
<comment type="caution">
    <text evidence="12">The sequence shown here is derived from an EMBL/GenBank/DDBJ whole genome shotgun (WGS) entry which is preliminary data.</text>
</comment>
<dbReference type="InterPro" id="IPR036396">
    <property type="entry name" value="Cyt_P450_sf"/>
</dbReference>
<keyword evidence="6 10" id="KW-0560">Oxidoreductase</keyword>
<dbReference type="Gene3D" id="1.10.630.10">
    <property type="entry name" value="Cytochrome P450"/>
    <property type="match status" value="1"/>
</dbReference>
<accession>A0A835P7M4</accession>
<dbReference type="Pfam" id="PF00067">
    <property type="entry name" value="p450"/>
    <property type="match status" value="1"/>
</dbReference>
<evidence type="ECO:0000256" key="4">
    <source>
        <dbReference type="ARBA" id="ARBA00022723"/>
    </source>
</evidence>
<dbReference type="InterPro" id="IPR001128">
    <property type="entry name" value="Cyt_P450"/>
</dbReference>
<dbReference type="AlphaFoldDB" id="A0A835P7M4"/>
<protein>
    <submittedName>
        <fullName evidence="12">Uncharacterized protein</fullName>
    </submittedName>
</protein>
<dbReference type="OrthoDB" id="2789670at2759"/>
<name>A0A835P7M4_VANPL</name>
<evidence type="ECO:0000256" key="8">
    <source>
        <dbReference type="ARBA" id="ARBA00023033"/>
    </source>
</evidence>
<dbReference type="SUPFAM" id="SSF48264">
    <property type="entry name" value="Cytochrome P450"/>
    <property type="match status" value="1"/>
</dbReference>
<keyword evidence="7 9" id="KW-0408">Iron</keyword>
<feature type="chain" id="PRO_5032296319" evidence="11">
    <location>
        <begin position="30"/>
        <end position="507"/>
    </location>
</feature>
<evidence type="ECO:0000256" key="1">
    <source>
        <dbReference type="ARBA" id="ARBA00001971"/>
    </source>
</evidence>
<dbReference type="InterPro" id="IPR017972">
    <property type="entry name" value="Cyt_P450_CS"/>
</dbReference>
<keyword evidence="3 9" id="KW-0349">Heme</keyword>
<evidence type="ECO:0000256" key="11">
    <source>
        <dbReference type="SAM" id="SignalP"/>
    </source>
</evidence>
<evidence type="ECO:0000256" key="5">
    <source>
        <dbReference type="ARBA" id="ARBA00022857"/>
    </source>
</evidence>
<dbReference type="FunFam" id="1.10.630.10:FF:000126">
    <property type="entry name" value="Predicted protein"/>
    <property type="match status" value="1"/>
</dbReference>
<dbReference type="EMBL" id="JADCNM010000489">
    <property type="protein sequence ID" value="KAG0447149.1"/>
    <property type="molecule type" value="Genomic_DNA"/>
</dbReference>
<dbReference type="GO" id="GO:0020037">
    <property type="term" value="F:heme binding"/>
    <property type="evidence" value="ECO:0007669"/>
    <property type="project" value="InterPro"/>
</dbReference>
<evidence type="ECO:0000313" key="12">
    <source>
        <dbReference type="EMBL" id="KAG0447149.1"/>
    </source>
</evidence>
<evidence type="ECO:0000313" key="13">
    <source>
        <dbReference type="Proteomes" id="UP000639772"/>
    </source>
</evidence>
<dbReference type="Proteomes" id="UP000639772">
    <property type="component" value="Unassembled WGS sequence"/>
</dbReference>
<keyword evidence="11" id="KW-0732">Signal</keyword>
<dbReference type="GO" id="GO:0004497">
    <property type="term" value="F:monooxygenase activity"/>
    <property type="evidence" value="ECO:0007669"/>
    <property type="project" value="UniProtKB-KW"/>
</dbReference>
<evidence type="ECO:0000256" key="2">
    <source>
        <dbReference type="ARBA" id="ARBA00010617"/>
    </source>
</evidence>
<dbReference type="PANTHER" id="PTHR47944">
    <property type="entry name" value="CYTOCHROME P450 98A9"/>
    <property type="match status" value="1"/>
</dbReference>
<comment type="similarity">
    <text evidence="2 10">Belongs to the cytochrome P450 family.</text>
</comment>
<feature type="binding site" description="axial binding residue" evidence="9">
    <location>
        <position position="443"/>
    </location>
    <ligand>
        <name>heme</name>
        <dbReference type="ChEBI" id="CHEBI:30413"/>
    </ligand>
    <ligandPart>
        <name>Fe</name>
        <dbReference type="ChEBI" id="CHEBI:18248"/>
    </ligandPart>
</feature>
<dbReference type="PROSITE" id="PS00086">
    <property type="entry name" value="CYTOCHROME_P450"/>
    <property type="match status" value="1"/>
</dbReference>
<evidence type="ECO:0000256" key="10">
    <source>
        <dbReference type="RuleBase" id="RU000461"/>
    </source>
</evidence>
<dbReference type="InterPro" id="IPR002401">
    <property type="entry name" value="Cyt_P450_E_grp-I"/>
</dbReference>
<keyword evidence="8 10" id="KW-0503">Monooxygenase</keyword>
<dbReference type="GO" id="GO:0016705">
    <property type="term" value="F:oxidoreductase activity, acting on paired donors, with incorporation or reduction of molecular oxygen"/>
    <property type="evidence" value="ECO:0007669"/>
    <property type="project" value="InterPro"/>
</dbReference>
<dbReference type="PRINTS" id="PR00385">
    <property type="entry name" value="P450"/>
</dbReference>
<dbReference type="PRINTS" id="PR00463">
    <property type="entry name" value="EP450I"/>
</dbReference>
<gene>
    <name evidence="12" type="ORF">HPP92_028460</name>
</gene>
<dbReference type="PANTHER" id="PTHR47944:SF18">
    <property type="entry name" value="FLAVONOID 3'-MONOOXYGENASE"/>
    <property type="match status" value="1"/>
</dbReference>